<protein>
    <recommendedName>
        <fullName evidence="7">Ribosomal protein S21</fullName>
    </recommendedName>
</protein>
<dbReference type="PANTHER" id="PTHR41237">
    <property type="entry name" value="37S RIBOSOMAL PROTEIN MRP21, MITOCHONDRIAL"/>
    <property type="match status" value="1"/>
</dbReference>
<evidence type="ECO:0000256" key="1">
    <source>
        <dbReference type="ARBA" id="ARBA00006640"/>
    </source>
</evidence>
<evidence type="ECO:0000256" key="2">
    <source>
        <dbReference type="ARBA" id="ARBA00022980"/>
    </source>
</evidence>
<name>A0A5N6Z7N1_9EURO</name>
<evidence type="ECO:0000313" key="5">
    <source>
        <dbReference type="EMBL" id="KAE8353664.1"/>
    </source>
</evidence>
<organism evidence="5 6">
    <name type="scientific">Aspergillus coremiiformis</name>
    <dbReference type="NCBI Taxonomy" id="138285"/>
    <lineage>
        <taxon>Eukaryota</taxon>
        <taxon>Fungi</taxon>
        <taxon>Dikarya</taxon>
        <taxon>Ascomycota</taxon>
        <taxon>Pezizomycotina</taxon>
        <taxon>Eurotiomycetes</taxon>
        <taxon>Eurotiomycetidae</taxon>
        <taxon>Eurotiales</taxon>
        <taxon>Aspergillaceae</taxon>
        <taxon>Aspergillus</taxon>
        <taxon>Aspergillus subgen. Circumdati</taxon>
    </lineage>
</organism>
<comment type="similarity">
    <text evidence="1">Belongs to the bacterial ribosomal protein bS21 family.</text>
</comment>
<feature type="region of interest" description="Disordered" evidence="4">
    <location>
        <begin position="38"/>
        <end position="57"/>
    </location>
</feature>
<evidence type="ECO:0000256" key="4">
    <source>
        <dbReference type="SAM" id="MobiDB-lite"/>
    </source>
</evidence>
<dbReference type="OrthoDB" id="2501249at2759"/>
<keyword evidence="3" id="KW-0687">Ribonucleoprotein</keyword>
<evidence type="ECO:0000256" key="3">
    <source>
        <dbReference type="ARBA" id="ARBA00023274"/>
    </source>
</evidence>
<proteinExistence type="inferred from homology"/>
<dbReference type="Pfam" id="PF01165">
    <property type="entry name" value="Ribosomal_S21"/>
    <property type="match status" value="1"/>
</dbReference>
<dbReference type="AlphaFoldDB" id="A0A5N6Z7N1"/>
<dbReference type="Proteomes" id="UP000327118">
    <property type="component" value="Unassembled WGS sequence"/>
</dbReference>
<dbReference type="PANTHER" id="PTHR41237:SF1">
    <property type="entry name" value="SMALL RIBOSOMAL SUBUNIT PROTEIN BS21M"/>
    <property type="match status" value="1"/>
</dbReference>
<keyword evidence="6" id="KW-1185">Reference proteome</keyword>
<dbReference type="InterPro" id="IPR052837">
    <property type="entry name" value="Mitoribosomal_bS21"/>
</dbReference>
<sequence>MEMRSLTRCLRSRPTSLLYKQPGLPATQFIIKPSIRTYASKPSEPTPARPQAPTATQAPSDFDEILSELNINNRETAAASALRNRSSMDPLSLSRAVGMSAETESYRSPVRRVELKLGPTLGRQVHVEPERGQDVATALRKLQSTCTANRIRQQSALQRFHVRRGQVRKNMKIARWRKLFKFSFRETVKRIQKMRSQGW</sequence>
<dbReference type="GO" id="GO:0070124">
    <property type="term" value="P:mitochondrial translational initiation"/>
    <property type="evidence" value="ECO:0007669"/>
    <property type="project" value="TreeGrafter"/>
</dbReference>
<dbReference type="GO" id="GO:0005763">
    <property type="term" value="C:mitochondrial small ribosomal subunit"/>
    <property type="evidence" value="ECO:0007669"/>
    <property type="project" value="TreeGrafter"/>
</dbReference>
<dbReference type="EMBL" id="ML739091">
    <property type="protein sequence ID" value="KAE8353664.1"/>
    <property type="molecule type" value="Genomic_DNA"/>
</dbReference>
<dbReference type="GO" id="GO:0003735">
    <property type="term" value="F:structural constituent of ribosome"/>
    <property type="evidence" value="ECO:0007669"/>
    <property type="project" value="InterPro"/>
</dbReference>
<evidence type="ECO:0008006" key="7">
    <source>
        <dbReference type="Google" id="ProtNLM"/>
    </source>
</evidence>
<keyword evidence="2" id="KW-0689">Ribosomal protein</keyword>
<dbReference type="InterPro" id="IPR001911">
    <property type="entry name" value="Ribosomal_bS21"/>
</dbReference>
<accession>A0A5N6Z7N1</accession>
<gene>
    <name evidence="5" type="ORF">BDV28DRAFT_132652</name>
</gene>
<reference evidence="6" key="1">
    <citation type="submission" date="2019-04" db="EMBL/GenBank/DDBJ databases">
        <title>Friends and foes A comparative genomics studyof 23 Aspergillus species from section Flavi.</title>
        <authorList>
            <consortium name="DOE Joint Genome Institute"/>
            <person name="Kjaerbolling I."/>
            <person name="Vesth T."/>
            <person name="Frisvad J.C."/>
            <person name="Nybo J.L."/>
            <person name="Theobald S."/>
            <person name="Kildgaard S."/>
            <person name="Isbrandt T."/>
            <person name="Kuo A."/>
            <person name="Sato A."/>
            <person name="Lyhne E.K."/>
            <person name="Kogle M.E."/>
            <person name="Wiebenga A."/>
            <person name="Kun R.S."/>
            <person name="Lubbers R.J."/>
            <person name="Makela M.R."/>
            <person name="Barry K."/>
            <person name="Chovatia M."/>
            <person name="Clum A."/>
            <person name="Daum C."/>
            <person name="Haridas S."/>
            <person name="He G."/>
            <person name="LaButti K."/>
            <person name="Lipzen A."/>
            <person name="Mondo S."/>
            <person name="Riley R."/>
            <person name="Salamov A."/>
            <person name="Simmons B.A."/>
            <person name="Magnuson J.K."/>
            <person name="Henrissat B."/>
            <person name="Mortensen U.H."/>
            <person name="Larsen T.O."/>
            <person name="Devries R.P."/>
            <person name="Grigoriev I.V."/>
            <person name="Machida M."/>
            <person name="Baker S.E."/>
            <person name="Andersen M.R."/>
        </authorList>
    </citation>
    <scope>NUCLEOTIDE SEQUENCE [LARGE SCALE GENOMIC DNA]</scope>
    <source>
        <strain evidence="6">CBS 553.77</strain>
    </source>
</reference>
<evidence type="ECO:0000313" key="6">
    <source>
        <dbReference type="Proteomes" id="UP000327118"/>
    </source>
</evidence>